<evidence type="ECO:0000313" key="2">
    <source>
        <dbReference type="EMBL" id="MCB5445617.1"/>
    </source>
</evidence>
<gene>
    <name evidence="3" type="ORF">IBLFYP30_02373</name>
    <name evidence="2" type="ORF">LIP50_05290</name>
</gene>
<dbReference type="RefSeq" id="WP_024060895.1">
    <property type="nucleotide sequence ID" value="NZ_BAABXU010000001.1"/>
</dbReference>
<organism evidence="3">
    <name type="scientific">Intestinibacter bartlettii</name>
    <dbReference type="NCBI Taxonomy" id="261299"/>
    <lineage>
        <taxon>Bacteria</taxon>
        <taxon>Bacillati</taxon>
        <taxon>Bacillota</taxon>
        <taxon>Clostridia</taxon>
        <taxon>Peptostreptococcales</taxon>
        <taxon>Peptostreptococcaceae</taxon>
        <taxon>Intestinibacter</taxon>
    </lineage>
</organism>
<evidence type="ECO:0000313" key="4">
    <source>
        <dbReference type="Proteomes" id="UP001299409"/>
    </source>
</evidence>
<feature type="transmembrane region" description="Helical" evidence="1">
    <location>
        <begin position="89"/>
        <end position="110"/>
    </location>
</feature>
<accession>A0A6N3DZY1</accession>
<feature type="transmembrane region" description="Helical" evidence="1">
    <location>
        <begin position="116"/>
        <end position="140"/>
    </location>
</feature>
<reference evidence="2 4" key="2">
    <citation type="submission" date="2021-10" db="EMBL/GenBank/DDBJ databases">
        <title>Collection of gut derived symbiotic bacterial strains cultured from healthy donors.</title>
        <authorList>
            <person name="Lin H."/>
            <person name="Littmann E."/>
            <person name="Claire K."/>
            <person name="Pamer E."/>
        </authorList>
    </citation>
    <scope>NUCLEOTIDE SEQUENCE [LARGE SCALE GENOMIC DNA]</scope>
    <source>
        <strain evidence="2 4">MSK.17.68</strain>
    </source>
</reference>
<evidence type="ECO:0000256" key="1">
    <source>
        <dbReference type="SAM" id="Phobius"/>
    </source>
</evidence>
<evidence type="ECO:0000313" key="3">
    <source>
        <dbReference type="EMBL" id="VYU32889.1"/>
    </source>
</evidence>
<dbReference type="PANTHER" id="PTHR40076">
    <property type="entry name" value="MEMBRANE PROTEIN-RELATED"/>
    <property type="match status" value="1"/>
</dbReference>
<feature type="transmembrane region" description="Helical" evidence="1">
    <location>
        <begin position="46"/>
        <end position="68"/>
    </location>
</feature>
<dbReference type="PANTHER" id="PTHR40076:SF1">
    <property type="entry name" value="MEMBRANE PROTEIN"/>
    <property type="match status" value="1"/>
</dbReference>
<sequence length="211" mass="23987">MRSRSEVKKDAKRKLNAYWNIPVVVTIAVFLIEAIVSGIFRNASLYYVISTLATAFTGVFTTMLFLRIAKNDNLEKVTFSWMNIPSEKLIKCVVYSLIMALGTTLIQYVGEWVGPLAGFLLAIFVAVLEVYLSFSVLIILDTDVPILNAIKSSMDLIEGRFWDVVIFSLSFIPWFLLGVVTFGIGLVWIFPYFGISFANYYLELKYNKQLR</sequence>
<dbReference type="InterPro" id="IPR010380">
    <property type="entry name" value="DUF975"/>
</dbReference>
<keyword evidence="1" id="KW-0472">Membrane</keyword>
<dbReference type="EMBL" id="CACRUE010000033">
    <property type="protein sequence ID" value="VYU32889.1"/>
    <property type="molecule type" value="Genomic_DNA"/>
</dbReference>
<dbReference type="Proteomes" id="UP001299409">
    <property type="component" value="Unassembled WGS sequence"/>
</dbReference>
<reference evidence="3" key="1">
    <citation type="submission" date="2019-11" db="EMBL/GenBank/DDBJ databases">
        <authorList>
            <person name="Feng L."/>
        </authorList>
    </citation>
    <scope>NUCLEOTIDE SEQUENCE</scope>
    <source>
        <strain evidence="3">IbartlettiiLFYP30</strain>
    </source>
</reference>
<keyword evidence="1" id="KW-0812">Transmembrane</keyword>
<protein>
    <submittedName>
        <fullName evidence="2">DUF975 family protein</fullName>
    </submittedName>
</protein>
<dbReference type="Pfam" id="PF06161">
    <property type="entry name" value="DUF975"/>
    <property type="match status" value="1"/>
</dbReference>
<feature type="transmembrane region" description="Helical" evidence="1">
    <location>
        <begin position="21"/>
        <end position="40"/>
    </location>
</feature>
<dbReference type="EMBL" id="JAJBMB010000004">
    <property type="protein sequence ID" value="MCB5445617.1"/>
    <property type="molecule type" value="Genomic_DNA"/>
</dbReference>
<keyword evidence="1" id="KW-1133">Transmembrane helix</keyword>
<keyword evidence="4" id="KW-1185">Reference proteome</keyword>
<feature type="transmembrane region" description="Helical" evidence="1">
    <location>
        <begin position="183"/>
        <end position="202"/>
    </location>
</feature>
<dbReference type="AlphaFoldDB" id="A0A6N3DZY1"/>
<name>A0A6N3DZY1_9FIRM</name>
<proteinExistence type="predicted"/>
<feature type="transmembrane region" description="Helical" evidence="1">
    <location>
        <begin position="161"/>
        <end position="177"/>
    </location>
</feature>